<protein>
    <submittedName>
        <fullName evidence="1">Uncharacterized protein</fullName>
    </submittedName>
</protein>
<gene>
    <name evidence="1" type="ORF">pdc_063</name>
</gene>
<sequence>MKARCDNPNNIAYKDYGERGITYSNDWDKFESFLSDMGPKPTKFHSIERLDVNGNYCKSNCIWATNEQQKRNKRNSRIIVFDGLTMTLTEHASRKGINSGTVWVRLFKLGWSVEDALNTPSKRNKR</sequence>
<evidence type="ECO:0000313" key="2">
    <source>
        <dbReference type="Proteomes" id="UP000828384"/>
    </source>
</evidence>
<organism evidence="1 2">
    <name type="scientific">Pantoea phage PdC23</name>
    <dbReference type="NCBI Taxonomy" id="2894356"/>
    <lineage>
        <taxon>Viruses</taxon>
        <taxon>Duplodnaviria</taxon>
        <taxon>Heunggongvirae</taxon>
        <taxon>Uroviricota</taxon>
        <taxon>Caudoviricetes</taxon>
        <taxon>Felixviridae</taxon>
        <taxon>Certevirus</taxon>
        <taxon>Certevirus C23</taxon>
    </lineage>
</organism>
<evidence type="ECO:0000313" key="1">
    <source>
        <dbReference type="EMBL" id="UGC97776.1"/>
    </source>
</evidence>
<dbReference type="EMBL" id="OL396571">
    <property type="protein sequence ID" value="UGC97776.1"/>
    <property type="molecule type" value="Genomic_DNA"/>
</dbReference>
<reference evidence="1" key="1">
    <citation type="journal article" date="2022" name="Curr. Microbiol.">
        <title>Isolation, Characterization, and Comparative Genomic Analysis of vB_Pd_C23, a Novel Bacteriophage of Pantoea dispersa.</title>
        <authorList>
            <person name="Grami E."/>
            <person name="Laadouze I."/>
            <person name="Ben Tiba S."/>
            <person name="Hafiane A."/>
            <person name="Sealey K.S."/>
            <person name="Saidi N."/>
        </authorList>
    </citation>
    <scope>NUCLEOTIDE SEQUENCE</scope>
</reference>
<keyword evidence="2" id="KW-1185">Reference proteome</keyword>
<name>A0AAE9C8A1_9CAUD</name>
<dbReference type="Proteomes" id="UP000828384">
    <property type="component" value="Segment"/>
</dbReference>
<accession>A0AAE9C8A1</accession>
<proteinExistence type="predicted"/>